<reference evidence="2 3" key="1">
    <citation type="submission" date="2024-01" db="EMBL/GenBank/DDBJ databases">
        <title>The genomes of 5 underutilized Papilionoideae crops provide insights into root nodulation and disease resistanc.</title>
        <authorList>
            <person name="Jiang F."/>
        </authorList>
    </citation>
    <scope>NUCLEOTIDE SEQUENCE [LARGE SCALE GENOMIC DNA]</scope>
    <source>
        <strain evidence="2">LVBAO_FW01</strain>
        <tissue evidence="2">Leaves</tissue>
    </source>
</reference>
<dbReference type="AlphaFoldDB" id="A0AAN9Q529"/>
<keyword evidence="1" id="KW-1133">Transmembrane helix</keyword>
<feature type="transmembrane region" description="Helical" evidence="1">
    <location>
        <begin position="6"/>
        <end position="23"/>
    </location>
</feature>
<dbReference type="PANTHER" id="PTHR34658">
    <property type="entry name" value="OS01G0151800 PROTEIN"/>
    <property type="match status" value="1"/>
</dbReference>
<protein>
    <submittedName>
        <fullName evidence="2">Uncharacterized protein</fullName>
    </submittedName>
</protein>
<dbReference type="EMBL" id="JAYMYQ010000006">
    <property type="protein sequence ID" value="KAK7324995.1"/>
    <property type="molecule type" value="Genomic_DNA"/>
</dbReference>
<accession>A0AAN9Q529</accession>
<evidence type="ECO:0000313" key="2">
    <source>
        <dbReference type="EMBL" id="KAK7324995.1"/>
    </source>
</evidence>
<comment type="caution">
    <text evidence="2">The sequence shown here is derived from an EMBL/GenBank/DDBJ whole genome shotgun (WGS) entry which is preliminary data.</text>
</comment>
<proteinExistence type="predicted"/>
<keyword evidence="1" id="KW-0812">Transmembrane</keyword>
<keyword evidence="1" id="KW-0472">Membrane</keyword>
<feature type="transmembrane region" description="Helical" evidence="1">
    <location>
        <begin position="123"/>
        <end position="145"/>
    </location>
</feature>
<name>A0AAN9Q529_CANGL</name>
<organism evidence="2 3">
    <name type="scientific">Canavalia gladiata</name>
    <name type="common">Sword bean</name>
    <name type="synonym">Dolichos gladiatus</name>
    <dbReference type="NCBI Taxonomy" id="3824"/>
    <lineage>
        <taxon>Eukaryota</taxon>
        <taxon>Viridiplantae</taxon>
        <taxon>Streptophyta</taxon>
        <taxon>Embryophyta</taxon>
        <taxon>Tracheophyta</taxon>
        <taxon>Spermatophyta</taxon>
        <taxon>Magnoliopsida</taxon>
        <taxon>eudicotyledons</taxon>
        <taxon>Gunneridae</taxon>
        <taxon>Pentapetalae</taxon>
        <taxon>rosids</taxon>
        <taxon>fabids</taxon>
        <taxon>Fabales</taxon>
        <taxon>Fabaceae</taxon>
        <taxon>Papilionoideae</taxon>
        <taxon>50 kb inversion clade</taxon>
        <taxon>NPAAA clade</taxon>
        <taxon>indigoferoid/millettioid clade</taxon>
        <taxon>Phaseoleae</taxon>
        <taxon>Canavalia</taxon>
    </lineage>
</organism>
<dbReference type="Proteomes" id="UP001367508">
    <property type="component" value="Unassembled WGS sequence"/>
</dbReference>
<gene>
    <name evidence="2" type="ORF">VNO77_29000</name>
</gene>
<dbReference type="PANTHER" id="PTHR34658:SF5">
    <property type="entry name" value="PROTEIN, PUTATIVE-RELATED"/>
    <property type="match status" value="1"/>
</dbReference>
<evidence type="ECO:0000313" key="3">
    <source>
        <dbReference type="Proteomes" id="UP001367508"/>
    </source>
</evidence>
<keyword evidence="3" id="KW-1185">Reference proteome</keyword>
<evidence type="ECO:0000256" key="1">
    <source>
        <dbReference type="SAM" id="Phobius"/>
    </source>
</evidence>
<sequence length="147" mass="16197">MTHLGYICFLSEILGLTFSNLPIRTLYRKNISVSNFKYENKIKLIALTTLAVTWTIQLVVTETLVSLAPGMAFVMTTSPSSPFSKGCEHHAVGEFFVRILLDFPREIACLPERAVMNSSHLDFFLPALFAALVVAASTCLLHSLACA</sequence>
<feature type="transmembrane region" description="Helical" evidence="1">
    <location>
        <begin position="44"/>
        <end position="68"/>
    </location>
</feature>